<sequence>MNQAKVHRYIERYLTTSGAQFLSRSPEDIEVQLTRELDEELMNRPFYWHYLDKTGATPQPMQMRMTTNVENSNGFEKVHFGSPRLHQFFSSALNKGRFTRLYEQTAPHSRTALYPWLCLNVRISYTCHRRRDELRSFGVQLINGETVDNFMDVLRNRNVQSSIPEMAFKMAGLIQPKSAVARIKQYVLKELSSTKHAWADEAVRRMEDDLLLLDRFYQDQEASDQEAYQLEQIAIKEQYQPAIELNFINGGVFYLQSS</sequence>
<dbReference type="InterPro" id="IPR024562">
    <property type="entry name" value="YqhG"/>
</dbReference>
<dbReference type="EMBL" id="JAFBEC010000008">
    <property type="protein sequence ID" value="MBM7633680.1"/>
    <property type="molecule type" value="Genomic_DNA"/>
</dbReference>
<evidence type="ECO:0000313" key="1">
    <source>
        <dbReference type="EMBL" id="MBM7633680.1"/>
    </source>
</evidence>
<dbReference type="RefSeq" id="WP_204698391.1">
    <property type="nucleotide sequence ID" value="NZ_JAFBEC010000008.1"/>
</dbReference>
<name>A0ABS2PE26_9BACL</name>
<dbReference type="Proteomes" id="UP000741863">
    <property type="component" value="Unassembled WGS sequence"/>
</dbReference>
<accession>A0ABS2PE26</accession>
<organism evidence="1 2">
    <name type="scientific">Geomicrobium sediminis</name>
    <dbReference type="NCBI Taxonomy" id="1347788"/>
    <lineage>
        <taxon>Bacteria</taxon>
        <taxon>Bacillati</taxon>
        <taxon>Bacillota</taxon>
        <taxon>Bacilli</taxon>
        <taxon>Bacillales</taxon>
        <taxon>Geomicrobium</taxon>
    </lineage>
</organism>
<gene>
    <name evidence="1" type="ORF">JOD17_002776</name>
</gene>
<evidence type="ECO:0008006" key="3">
    <source>
        <dbReference type="Google" id="ProtNLM"/>
    </source>
</evidence>
<dbReference type="Pfam" id="PF11079">
    <property type="entry name" value="YqhG"/>
    <property type="match status" value="1"/>
</dbReference>
<proteinExistence type="predicted"/>
<evidence type="ECO:0000313" key="2">
    <source>
        <dbReference type="Proteomes" id="UP000741863"/>
    </source>
</evidence>
<keyword evidence="2" id="KW-1185">Reference proteome</keyword>
<reference evidence="1 2" key="1">
    <citation type="submission" date="2021-01" db="EMBL/GenBank/DDBJ databases">
        <title>Genomic Encyclopedia of Type Strains, Phase IV (KMG-IV): sequencing the most valuable type-strain genomes for metagenomic binning, comparative biology and taxonomic classification.</title>
        <authorList>
            <person name="Goeker M."/>
        </authorList>
    </citation>
    <scope>NUCLEOTIDE SEQUENCE [LARGE SCALE GENOMIC DNA]</scope>
    <source>
        <strain evidence="1 2">DSM 25540</strain>
    </source>
</reference>
<comment type="caution">
    <text evidence="1">The sequence shown here is derived from an EMBL/GenBank/DDBJ whole genome shotgun (WGS) entry which is preliminary data.</text>
</comment>
<protein>
    <recommendedName>
        <fullName evidence="3">YqhG</fullName>
    </recommendedName>
</protein>